<dbReference type="InterPro" id="IPR037066">
    <property type="entry name" value="Plug_dom_sf"/>
</dbReference>
<evidence type="ECO:0000256" key="11">
    <source>
        <dbReference type="RuleBase" id="RU003357"/>
    </source>
</evidence>
<evidence type="ECO:0000256" key="7">
    <source>
        <dbReference type="ARBA" id="ARBA00023077"/>
    </source>
</evidence>
<dbReference type="PANTHER" id="PTHR30069">
    <property type="entry name" value="TONB-DEPENDENT OUTER MEMBRANE RECEPTOR"/>
    <property type="match status" value="1"/>
</dbReference>
<sequence length="614" mass="67568">MLNKSTLGVAIAAALSFSVSAEQSIERLTVTANKFEQSITDVLASVTVIERSDIETSNVRDLPSLLATQVGFQINSNGGFGQSSGVSLRGSSSRHTLILIDGVRTGSATLGYKSISNIPLNSIERIEIVKGSRAAVYGSDALAGVINIITRTKESVSLDATFGTDAYQNYQVAGTTVVDAVKASFNAGFEKTDGFDVLQGVAPDEDGYENKNLGFNIRYADELLGELKALGQYSEGNAQYDNAFSPIDSIVENNEFENYQLGLGWDKSFTDHKHSINVAIATDDSDNKGYDYTGAIVTNSYKTKRKQFDYHGSYNASQVLTVNGGLNWYKDEIYTNGKAYLADSKVAKAAFLGGYFDDNKVIANLALRLDDDEQFGNETTYAAAVGYHLNKRATLRLSQSTGFKAPTFNDLYFPDPLSPGNPNLAPETSTNQELGLSLDFSQAKLDISIFRNNIENLIAWAPNAAGKWQPENINEARHEGVEFSFANKVLGFDNQFNFTYLNAENTETGVAQTYVSPRTVNWSVAKQWGDFDAGFDMQYRSDRQGKVTELSSYTLWNLTANYQFNSALSFSARVENLFDKQYNAVDSSMDYATGEVFYYNTVDRRFFVGASYQF</sequence>
<evidence type="ECO:0000313" key="16">
    <source>
        <dbReference type="Proteomes" id="UP001620262"/>
    </source>
</evidence>
<dbReference type="InterPro" id="IPR039426">
    <property type="entry name" value="TonB-dep_rcpt-like"/>
</dbReference>
<dbReference type="Gene3D" id="2.170.130.10">
    <property type="entry name" value="TonB-dependent receptor, plug domain"/>
    <property type="match status" value="1"/>
</dbReference>
<keyword evidence="5 12" id="KW-0732">Signal</keyword>
<dbReference type="SUPFAM" id="SSF56935">
    <property type="entry name" value="Porins"/>
    <property type="match status" value="1"/>
</dbReference>
<comment type="caution">
    <text evidence="15">The sequence shown here is derived from an EMBL/GenBank/DDBJ whole genome shotgun (WGS) entry which is preliminary data.</text>
</comment>
<proteinExistence type="inferred from homology"/>
<evidence type="ECO:0000259" key="13">
    <source>
        <dbReference type="Pfam" id="PF00593"/>
    </source>
</evidence>
<evidence type="ECO:0000256" key="4">
    <source>
        <dbReference type="ARBA" id="ARBA00022692"/>
    </source>
</evidence>
<dbReference type="PROSITE" id="PS52016">
    <property type="entry name" value="TONB_DEPENDENT_REC_3"/>
    <property type="match status" value="1"/>
</dbReference>
<dbReference type="Pfam" id="PF07715">
    <property type="entry name" value="Plug"/>
    <property type="match status" value="1"/>
</dbReference>
<evidence type="ECO:0000256" key="6">
    <source>
        <dbReference type="ARBA" id="ARBA00023065"/>
    </source>
</evidence>
<keyword evidence="4 10" id="KW-0812">Transmembrane</keyword>
<name>A0ABW8L353_9GAMM</name>
<dbReference type="InterPro" id="IPR036942">
    <property type="entry name" value="Beta-barrel_TonB_sf"/>
</dbReference>
<feature type="chain" id="PRO_5046088638" evidence="12">
    <location>
        <begin position="22"/>
        <end position="614"/>
    </location>
</feature>
<keyword evidence="15" id="KW-0675">Receptor</keyword>
<organism evidence="15 16">
    <name type="scientific">Pseudoalteromonas rhizosphaerae</name>
    <dbReference type="NCBI Taxonomy" id="2518973"/>
    <lineage>
        <taxon>Bacteria</taxon>
        <taxon>Pseudomonadati</taxon>
        <taxon>Pseudomonadota</taxon>
        <taxon>Gammaproteobacteria</taxon>
        <taxon>Alteromonadales</taxon>
        <taxon>Pseudoalteromonadaceae</taxon>
        <taxon>Pseudoalteromonas</taxon>
    </lineage>
</organism>
<dbReference type="Proteomes" id="UP001620262">
    <property type="component" value="Unassembled WGS sequence"/>
</dbReference>
<evidence type="ECO:0000256" key="8">
    <source>
        <dbReference type="ARBA" id="ARBA00023136"/>
    </source>
</evidence>
<dbReference type="InterPro" id="IPR012910">
    <property type="entry name" value="Plug_dom"/>
</dbReference>
<evidence type="ECO:0000256" key="3">
    <source>
        <dbReference type="ARBA" id="ARBA00022452"/>
    </source>
</evidence>
<dbReference type="RefSeq" id="WP_404676029.1">
    <property type="nucleotide sequence ID" value="NZ_JBJDOT010000026.1"/>
</dbReference>
<protein>
    <submittedName>
        <fullName evidence="15">TonB-dependent receptor domain-containing protein</fullName>
    </submittedName>
</protein>
<keyword evidence="3 10" id="KW-1134">Transmembrane beta strand</keyword>
<dbReference type="CDD" id="cd01347">
    <property type="entry name" value="ligand_gated_channel"/>
    <property type="match status" value="1"/>
</dbReference>
<feature type="signal peptide" evidence="12">
    <location>
        <begin position="1"/>
        <end position="21"/>
    </location>
</feature>
<feature type="domain" description="TonB-dependent receptor-like beta-barrel" evidence="13">
    <location>
        <begin position="199"/>
        <end position="577"/>
    </location>
</feature>
<comment type="similarity">
    <text evidence="10 11">Belongs to the TonB-dependent receptor family.</text>
</comment>
<accession>A0ABW8L353</accession>
<keyword evidence="6" id="KW-0406">Ion transport</keyword>
<dbReference type="EMBL" id="JBJDOT010000026">
    <property type="protein sequence ID" value="MFK3865585.1"/>
    <property type="molecule type" value="Genomic_DNA"/>
</dbReference>
<dbReference type="Gene3D" id="2.40.170.20">
    <property type="entry name" value="TonB-dependent receptor, beta-barrel domain"/>
    <property type="match status" value="1"/>
</dbReference>
<keyword evidence="8 10" id="KW-0472">Membrane</keyword>
<gene>
    <name evidence="15" type="ORF">ACI2JU_17130</name>
</gene>
<evidence type="ECO:0000256" key="5">
    <source>
        <dbReference type="ARBA" id="ARBA00022729"/>
    </source>
</evidence>
<evidence type="ECO:0000256" key="12">
    <source>
        <dbReference type="SAM" id="SignalP"/>
    </source>
</evidence>
<dbReference type="PANTHER" id="PTHR30069:SF53">
    <property type="entry name" value="COLICIN I RECEPTOR-RELATED"/>
    <property type="match status" value="1"/>
</dbReference>
<dbReference type="Pfam" id="PF00593">
    <property type="entry name" value="TonB_dep_Rec_b-barrel"/>
    <property type="match status" value="1"/>
</dbReference>
<evidence type="ECO:0000256" key="10">
    <source>
        <dbReference type="PROSITE-ProRule" id="PRU01360"/>
    </source>
</evidence>
<comment type="subcellular location">
    <subcellularLocation>
        <location evidence="1 10">Cell outer membrane</location>
        <topology evidence="1 10">Multi-pass membrane protein</topology>
    </subcellularLocation>
</comment>
<keyword evidence="16" id="KW-1185">Reference proteome</keyword>
<feature type="domain" description="TonB-dependent receptor plug" evidence="14">
    <location>
        <begin position="40"/>
        <end position="145"/>
    </location>
</feature>
<keyword evidence="9 10" id="KW-0998">Cell outer membrane</keyword>
<evidence type="ECO:0000256" key="1">
    <source>
        <dbReference type="ARBA" id="ARBA00004571"/>
    </source>
</evidence>
<evidence type="ECO:0000259" key="14">
    <source>
        <dbReference type="Pfam" id="PF07715"/>
    </source>
</evidence>
<evidence type="ECO:0000256" key="2">
    <source>
        <dbReference type="ARBA" id="ARBA00022448"/>
    </source>
</evidence>
<dbReference type="InterPro" id="IPR000531">
    <property type="entry name" value="Beta-barrel_TonB"/>
</dbReference>
<keyword evidence="7 11" id="KW-0798">TonB box</keyword>
<keyword evidence="2 10" id="KW-0813">Transport</keyword>
<evidence type="ECO:0000313" key="15">
    <source>
        <dbReference type="EMBL" id="MFK3865585.1"/>
    </source>
</evidence>
<evidence type="ECO:0000256" key="9">
    <source>
        <dbReference type="ARBA" id="ARBA00023237"/>
    </source>
</evidence>
<reference evidence="15 16" key="1">
    <citation type="submission" date="2024-11" db="EMBL/GenBank/DDBJ databases">
        <title>The Natural Products Discovery Center: Release of the First 8490 Sequenced Strains for Exploring Actinobacteria Biosynthetic Diversity.</title>
        <authorList>
            <person name="Kalkreuter E."/>
            <person name="Kautsar S.A."/>
            <person name="Yang D."/>
            <person name="Bader C.D."/>
            <person name="Teijaro C.N."/>
            <person name="Fluegel L."/>
            <person name="Davis C.M."/>
            <person name="Simpson J.R."/>
            <person name="Lauterbach L."/>
            <person name="Steele A.D."/>
            <person name="Gui C."/>
            <person name="Meng S."/>
            <person name="Li G."/>
            <person name="Viehrig K."/>
            <person name="Ye F."/>
            <person name="Su P."/>
            <person name="Kiefer A.F."/>
            <person name="Nichols A."/>
            <person name="Cepeda A.J."/>
            <person name="Yan W."/>
            <person name="Fan B."/>
            <person name="Jiang Y."/>
            <person name="Adhikari A."/>
            <person name="Zheng C.-J."/>
            <person name="Schuster L."/>
            <person name="Cowan T.M."/>
            <person name="Smanski M.J."/>
            <person name="Chevrette M.G."/>
            <person name="De Carvalho L.P.S."/>
            <person name="Shen B."/>
        </authorList>
    </citation>
    <scope>NUCLEOTIDE SEQUENCE [LARGE SCALE GENOMIC DNA]</scope>
    <source>
        <strain evidence="15 16">NPDC078403</strain>
    </source>
</reference>